<organism evidence="2 3">
    <name type="scientific">Glomus cerebriforme</name>
    <dbReference type="NCBI Taxonomy" id="658196"/>
    <lineage>
        <taxon>Eukaryota</taxon>
        <taxon>Fungi</taxon>
        <taxon>Fungi incertae sedis</taxon>
        <taxon>Mucoromycota</taxon>
        <taxon>Glomeromycotina</taxon>
        <taxon>Glomeromycetes</taxon>
        <taxon>Glomerales</taxon>
        <taxon>Glomeraceae</taxon>
        <taxon>Glomus</taxon>
    </lineage>
</organism>
<feature type="compositionally biased region" description="Basic and acidic residues" evidence="1">
    <location>
        <begin position="56"/>
        <end position="74"/>
    </location>
</feature>
<comment type="caution">
    <text evidence="2">The sequence shown here is derived from an EMBL/GenBank/DDBJ whole genome shotgun (WGS) entry which is preliminary data.</text>
</comment>
<name>A0A397T6U3_9GLOM</name>
<dbReference type="EMBL" id="QKYT01000094">
    <property type="protein sequence ID" value="RIA93913.1"/>
    <property type="molecule type" value="Genomic_DNA"/>
</dbReference>
<evidence type="ECO:0000313" key="2">
    <source>
        <dbReference type="EMBL" id="RIA93913.1"/>
    </source>
</evidence>
<feature type="compositionally biased region" description="Acidic residues" evidence="1">
    <location>
        <begin position="75"/>
        <end position="87"/>
    </location>
</feature>
<keyword evidence="3" id="KW-1185">Reference proteome</keyword>
<reference evidence="2 3" key="1">
    <citation type="submission" date="2018-06" db="EMBL/GenBank/DDBJ databases">
        <title>Comparative genomics reveals the genomic features of Rhizophagus irregularis, R. cerebriforme, R. diaphanum and Gigaspora rosea, and their symbiotic lifestyle signature.</title>
        <authorList>
            <person name="Morin E."/>
            <person name="San Clemente H."/>
            <person name="Chen E.C.H."/>
            <person name="De La Providencia I."/>
            <person name="Hainaut M."/>
            <person name="Kuo A."/>
            <person name="Kohler A."/>
            <person name="Murat C."/>
            <person name="Tang N."/>
            <person name="Roy S."/>
            <person name="Loubradou J."/>
            <person name="Henrissat B."/>
            <person name="Grigoriev I.V."/>
            <person name="Corradi N."/>
            <person name="Roux C."/>
            <person name="Martin F.M."/>
        </authorList>
    </citation>
    <scope>NUCLEOTIDE SEQUENCE [LARGE SCALE GENOMIC DNA]</scope>
    <source>
        <strain evidence="2 3">DAOM 227022</strain>
    </source>
</reference>
<gene>
    <name evidence="2" type="ORF">C1645_597679</name>
</gene>
<accession>A0A397T6U3</accession>
<proteinExistence type="predicted"/>
<sequence length="173" mass="19829">MMEFERIGLRHLKETSSAVQEKQIINCTSYRPPTITTNRMRCPTSTDDDIPTSKRKREDYEDFNSRLLKDTTTKDEDDGEEKEEDDKELSTKIFYLLTKQLKPVSNSEWKLSSGELIRNVLSQKTLADLKNSKNKKLDYLYSKCLGILRLGLSICHPNFQAACTPGSEKNGLS</sequence>
<protein>
    <submittedName>
        <fullName evidence="2">Uncharacterized protein</fullName>
    </submittedName>
</protein>
<feature type="region of interest" description="Disordered" evidence="1">
    <location>
        <begin position="35"/>
        <end position="88"/>
    </location>
</feature>
<dbReference type="Proteomes" id="UP000265703">
    <property type="component" value="Unassembled WGS sequence"/>
</dbReference>
<dbReference type="OrthoDB" id="2492149at2759"/>
<dbReference type="AlphaFoldDB" id="A0A397T6U3"/>
<feature type="compositionally biased region" description="Polar residues" evidence="1">
    <location>
        <begin position="35"/>
        <end position="45"/>
    </location>
</feature>
<evidence type="ECO:0000313" key="3">
    <source>
        <dbReference type="Proteomes" id="UP000265703"/>
    </source>
</evidence>
<evidence type="ECO:0000256" key="1">
    <source>
        <dbReference type="SAM" id="MobiDB-lite"/>
    </source>
</evidence>